<reference evidence="1 2" key="1">
    <citation type="submission" date="2020-03" db="EMBL/GenBank/DDBJ databases">
        <title>Draft genome of Streptomyces sp. ventii, isolated from the Axial Seamount in the Pacific Ocean, and resequencing of the two type strains Streptomyces lonarensis strain NCL 716 and Streptomyces bohaiensis strain 11A07.</title>
        <authorList>
            <person name="Loughran R.M."/>
            <person name="Pfannmuller K.M."/>
            <person name="Wasson B.J."/>
            <person name="Deadmond M.C."/>
            <person name="Paddock B.E."/>
            <person name="Koyack M.J."/>
            <person name="Gallegos D.A."/>
            <person name="Mitchell E.A."/>
            <person name="Ushijima B."/>
            <person name="Saw J.H."/>
            <person name="Mcphail K.L."/>
            <person name="Videau P."/>
        </authorList>
    </citation>
    <scope>NUCLEOTIDE SEQUENCE [LARGE SCALE GENOMIC DNA]</scope>
    <source>
        <strain evidence="1 2">11A07</strain>
    </source>
</reference>
<dbReference type="EMBL" id="JAAVJC010000002">
    <property type="protein sequence ID" value="NJQ13465.1"/>
    <property type="molecule type" value="Genomic_DNA"/>
</dbReference>
<evidence type="ECO:0000313" key="1">
    <source>
        <dbReference type="EMBL" id="NJQ13465.1"/>
    </source>
</evidence>
<dbReference type="Proteomes" id="UP000727056">
    <property type="component" value="Unassembled WGS sequence"/>
</dbReference>
<keyword evidence="2" id="KW-1185">Reference proteome</keyword>
<name>A0ABX1C7B4_9ACTN</name>
<organism evidence="1 2">
    <name type="scientific">Streptomyces bohaiensis</name>
    <dbReference type="NCBI Taxonomy" id="1431344"/>
    <lineage>
        <taxon>Bacteria</taxon>
        <taxon>Bacillati</taxon>
        <taxon>Actinomycetota</taxon>
        <taxon>Actinomycetes</taxon>
        <taxon>Kitasatosporales</taxon>
        <taxon>Streptomycetaceae</taxon>
        <taxon>Streptomyces</taxon>
    </lineage>
</organism>
<sequence>MKRGDLGYPVPFPPYDRDALLQRTRRLNDVMYDLSIKSSFSEFSVVADLLHEAFCIARELSRPRNQSGCAKHPGGPRDVDESCLLCRARSYRGVPPPASLRRRRMVGGQWCETGEEPLDGTEG</sequence>
<dbReference type="RefSeq" id="WP_168086313.1">
    <property type="nucleotide sequence ID" value="NZ_BHZH01000467.1"/>
</dbReference>
<comment type="caution">
    <text evidence="1">The sequence shown here is derived from an EMBL/GenBank/DDBJ whole genome shotgun (WGS) entry which is preliminary data.</text>
</comment>
<proteinExistence type="predicted"/>
<accession>A0ABX1C7B4</accession>
<gene>
    <name evidence="1" type="ORF">HCN52_00485</name>
</gene>
<evidence type="ECO:0000313" key="2">
    <source>
        <dbReference type="Proteomes" id="UP000727056"/>
    </source>
</evidence>
<protein>
    <submittedName>
        <fullName evidence="1">Uncharacterized protein</fullName>
    </submittedName>
</protein>